<feature type="domain" description="HAMP" evidence="16">
    <location>
        <begin position="200"/>
        <end position="253"/>
    </location>
</feature>
<dbReference type="GO" id="GO:0005524">
    <property type="term" value="F:ATP binding"/>
    <property type="evidence" value="ECO:0007669"/>
    <property type="project" value="UniProtKB-KW"/>
</dbReference>
<dbReference type="InterPro" id="IPR003660">
    <property type="entry name" value="HAMP_dom"/>
</dbReference>
<evidence type="ECO:0000256" key="11">
    <source>
        <dbReference type="ARBA" id="ARBA00022989"/>
    </source>
</evidence>
<dbReference type="CDD" id="cd06225">
    <property type="entry name" value="HAMP"/>
    <property type="match status" value="1"/>
</dbReference>
<dbReference type="PANTHER" id="PTHR45453">
    <property type="entry name" value="PHOSPHATE REGULON SENSOR PROTEIN PHOR"/>
    <property type="match status" value="1"/>
</dbReference>
<dbReference type="GO" id="GO:0005886">
    <property type="term" value="C:plasma membrane"/>
    <property type="evidence" value="ECO:0007669"/>
    <property type="project" value="UniProtKB-SubCell"/>
</dbReference>
<dbReference type="Gene3D" id="1.10.287.130">
    <property type="match status" value="1"/>
</dbReference>
<dbReference type="Proteomes" id="UP000665181">
    <property type="component" value="Unassembled WGS sequence"/>
</dbReference>
<dbReference type="SUPFAM" id="SSF55874">
    <property type="entry name" value="ATPase domain of HSP90 chaperone/DNA topoisomerase II/histidine kinase"/>
    <property type="match status" value="1"/>
</dbReference>
<evidence type="ECO:0000256" key="6">
    <source>
        <dbReference type="ARBA" id="ARBA00022679"/>
    </source>
</evidence>
<dbReference type="InterPro" id="IPR003661">
    <property type="entry name" value="HisK_dim/P_dom"/>
</dbReference>
<keyword evidence="6" id="KW-0808">Transferase</keyword>
<evidence type="ECO:0000256" key="4">
    <source>
        <dbReference type="ARBA" id="ARBA00022475"/>
    </source>
</evidence>
<dbReference type="FunFam" id="3.30.565.10:FF:000006">
    <property type="entry name" value="Sensor histidine kinase WalK"/>
    <property type="match status" value="1"/>
</dbReference>
<evidence type="ECO:0000256" key="1">
    <source>
        <dbReference type="ARBA" id="ARBA00000085"/>
    </source>
</evidence>
<comment type="subcellular location">
    <subcellularLocation>
        <location evidence="2">Cell membrane</location>
        <topology evidence="2">Multi-pass membrane protein</topology>
    </subcellularLocation>
</comment>
<dbReference type="AlphaFoldDB" id="A0A8I1WBV1"/>
<dbReference type="EMBL" id="JAGFPW010000004">
    <property type="protein sequence ID" value="MBO3794036.1"/>
    <property type="molecule type" value="Genomic_DNA"/>
</dbReference>
<feature type="transmembrane region" description="Helical" evidence="14">
    <location>
        <begin position="177"/>
        <end position="199"/>
    </location>
</feature>
<evidence type="ECO:0000259" key="15">
    <source>
        <dbReference type="PROSITE" id="PS50109"/>
    </source>
</evidence>
<keyword evidence="12" id="KW-0902">Two-component regulatory system</keyword>
<dbReference type="PANTHER" id="PTHR45453:SF1">
    <property type="entry name" value="PHOSPHATE REGULON SENSOR PROTEIN PHOR"/>
    <property type="match status" value="1"/>
</dbReference>
<comment type="caution">
    <text evidence="17">The sequence shown here is derived from an EMBL/GenBank/DDBJ whole genome shotgun (WGS) entry which is preliminary data.</text>
</comment>
<comment type="catalytic activity">
    <reaction evidence="1">
        <text>ATP + protein L-histidine = ADP + protein N-phospho-L-histidine.</text>
        <dbReference type="EC" id="2.7.13.3"/>
    </reaction>
</comment>
<dbReference type="PROSITE" id="PS50109">
    <property type="entry name" value="HIS_KIN"/>
    <property type="match status" value="1"/>
</dbReference>
<keyword evidence="9" id="KW-0418">Kinase</keyword>
<dbReference type="SMART" id="SM00388">
    <property type="entry name" value="HisKA"/>
    <property type="match status" value="1"/>
</dbReference>
<protein>
    <recommendedName>
        <fullName evidence="3">histidine kinase</fullName>
        <ecNumber evidence="3">2.7.13.3</ecNumber>
    </recommendedName>
</protein>
<evidence type="ECO:0000256" key="13">
    <source>
        <dbReference type="ARBA" id="ARBA00023136"/>
    </source>
</evidence>
<evidence type="ECO:0000256" key="14">
    <source>
        <dbReference type="SAM" id="Phobius"/>
    </source>
</evidence>
<dbReference type="InterPro" id="IPR036097">
    <property type="entry name" value="HisK_dim/P_sf"/>
</dbReference>
<dbReference type="PRINTS" id="PR00344">
    <property type="entry name" value="BCTRLSENSOR"/>
</dbReference>
<dbReference type="InterPro" id="IPR050351">
    <property type="entry name" value="BphY/WalK/GraS-like"/>
</dbReference>
<keyword evidence="8" id="KW-0547">Nucleotide-binding</keyword>
<evidence type="ECO:0000256" key="3">
    <source>
        <dbReference type="ARBA" id="ARBA00012438"/>
    </source>
</evidence>
<dbReference type="Pfam" id="PF00512">
    <property type="entry name" value="HisKA"/>
    <property type="match status" value="1"/>
</dbReference>
<dbReference type="InterPro" id="IPR036890">
    <property type="entry name" value="HATPase_C_sf"/>
</dbReference>
<dbReference type="FunFam" id="1.10.287.130:FF:000001">
    <property type="entry name" value="Two-component sensor histidine kinase"/>
    <property type="match status" value="1"/>
</dbReference>
<dbReference type="Pfam" id="PF02518">
    <property type="entry name" value="HATPase_c"/>
    <property type="match status" value="1"/>
</dbReference>
<evidence type="ECO:0000256" key="8">
    <source>
        <dbReference type="ARBA" id="ARBA00022741"/>
    </source>
</evidence>
<evidence type="ECO:0000256" key="5">
    <source>
        <dbReference type="ARBA" id="ARBA00022553"/>
    </source>
</evidence>
<name>A0A8I1WBV1_BACIU</name>
<dbReference type="EC" id="2.7.13.3" evidence="3"/>
<dbReference type="SUPFAM" id="SSF47384">
    <property type="entry name" value="Homodimeric domain of signal transducing histidine kinase"/>
    <property type="match status" value="1"/>
</dbReference>
<evidence type="ECO:0000256" key="2">
    <source>
        <dbReference type="ARBA" id="ARBA00004651"/>
    </source>
</evidence>
<dbReference type="InterPro" id="IPR005467">
    <property type="entry name" value="His_kinase_dom"/>
</dbReference>
<feature type="domain" description="Histidine kinase" evidence="15">
    <location>
        <begin position="268"/>
        <end position="483"/>
    </location>
</feature>
<evidence type="ECO:0000256" key="9">
    <source>
        <dbReference type="ARBA" id="ARBA00022777"/>
    </source>
</evidence>
<dbReference type="InterPro" id="IPR003594">
    <property type="entry name" value="HATPase_dom"/>
</dbReference>
<dbReference type="GO" id="GO:0016036">
    <property type="term" value="P:cellular response to phosphate starvation"/>
    <property type="evidence" value="ECO:0007669"/>
    <property type="project" value="TreeGrafter"/>
</dbReference>
<keyword evidence="11 14" id="KW-1133">Transmembrane helix</keyword>
<keyword evidence="7 14" id="KW-0812">Transmembrane</keyword>
<keyword evidence="4" id="KW-1003">Cell membrane</keyword>
<dbReference type="InterPro" id="IPR004358">
    <property type="entry name" value="Sig_transdc_His_kin-like_C"/>
</dbReference>
<evidence type="ECO:0000256" key="7">
    <source>
        <dbReference type="ARBA" id="ARBA00022692"/>
    </source>
</evidence>
<evidence type="ECO:0000256" key="12">
    <source>
        <dbReference type="ARBA" id="ARBA00023012"/>
    </source>
</evidence>
<dbReference type="GO" id="GO:0000155">
    <property type="term" value="F:phosphorelay sensor kinase activity"/>
    <property type="evidence" value="ECO:0007669"/>
    <property type="project" value="InterPro"/>
</dbReference>
<reference evidence="17" key="1">
    <citation type="submission" date="2021-03" db="EMBL/GenBank/DDBJ databases">
        <title>Isolation of Bacillus subtilis from fermented food sample.</title>
        <authorList>
            <person name="Lakshmanan V."/>
            <person name="Athira K."/>
            <person name="Rajagopal K."/>
        </authorList>
    </citation>
    <scope>NUCLEOTIDE SEQUENCE</scope>
    <source>
        <strain evidence="17">S1</strain>
    </source>
</reference>
<evidence type="ECO:0000313" key="17">
    <source>
        <dbReference type="EMBL" id="MBO3794036.1"/>
    </source>
</evidence>
<sequence>MKKRFKTLRFQLLFRSLCILVLLLVFVGAMQYVFGKRLLYENRAVSIQSYINSTEPTIWNNIKTYKSHPDSSEKSDGAVRPAFIYPGVTIVFIDKKTKDSTVLSTDPYAGAPPKVKKSVYDEALKDTMALHYKITKNESGEEVLIVFQAITIDGKEAGVIQMSTLTEPLKDVLLRQISIYSTLSLVALLLGLFTFLPVVRHTLKPLSQMVHMMGEINAGNLNKRLPVYRKQMEIDTLAISFNRMLERIETSFKAEKEAKERIRQFVSDASHELRTPLTSIHGFIEVLLRGAALQPEQRDRALNSMYEESKRATRLIEDLLFLAKIDRVPSFEMKRGNLDALIREMEPQLSLLAKERKLQLLLEDHAEAVFDRDKMKQVILNLVYNAVQYTNERTGAITISLQKGSAGVMLMIADNGTGIAPEHLPHIFNRFYRADPSRSRKYGGSGLGLAITKSIIDSHNGTIEVKSEIGRGTVFLIRLPAPDYSLDE</sequence>
<keyword evidence="5" id="KW-0597">Phosphoprotein</keyword>
<dbReference type="CDD" id="cd00082">
    <property type="entry name" value="HisKA"/>
    <property type="match status" value="1"/>
</dbReference>
<dbReference type="PROSITE" id="PS50885">
    <property type="entry name" value="HAMP"/>
    <property type="match status" value="1"/>
</dbReference>
<dbReference type="CDD" id="cd00075">
    <property type="entry name" value="HATPase"/>
    <property type="match status" value="1"/>
</dbReference>
<dbReference type="GO" id="GO:0004721">
    <property type="term" value="F:phosphoprotein phosphatase activity"/>
    <property type="evidence" value="ECO:0007669"/>
    <property type="project" value="TreeGrafter"/>
</dbReference>
<dbReference type="RefSeq" id="WP_208556184.1">
    <property type="nucleotide sequence ID" value="NZ_JAGFPW010000004.1"/>
</dbReference>
<keyword evidence="13 14" id="KW-0472">Membrane</keyword>
<keyword evidence="10" id="KW-0067">ATP-binding</keyword>
<proteinExistence type="predicted"/>
<dbReference type="Gene3D" id="6.10.340.10">
    <property type="match status" value="1"/>
</dbReference>
<dbReference type="SMART" id="SM00304">
    <property type="entry name" value="HAMP"/>
    <property type="match status" value="1"/>
</dbReference>
<dbReference type="Gene3D" id="3.30.565.10">
    <property type="entry name" value="Histidine kinase-like ATPase, C-terminal domain"/>
    <property type="match status" value="1"/>
</dbReference>
<accession>A0A8I1WBV1</accession>
<evidence type="ECO:0000259" key="16">
    <source>
        <dbReference type="PROSITE" id="PS50885"/>
    </source>
</evidence>
<dbReference type="SUPFAM" id="SSF158472">
    <property type="entry name" value="HAMP domain-like"/>
    <property type="match status" value="1"/>
</dbReference>
<dbReference type="Pfam" id="PF00672">
    <property type="entry name" value="HAMP"/>
    <property type="match status" value="1"/>
</dbReference>
<evidence type="ECO:0000313" key="18">
    <source>
        <dbReference type="Proteomes" id="UP000665181"/>
    </source>
</evidence>
<organism evidence="17 18">
    <name type="scientific">Bacillus subtilis</name>
    <dbReference type="NCBI Taxonomy" id="1423"/>
    <lineage>
        <taxon>Bacteria</taxon>
        <taxon>Bacillati</taxon>
        <taxon>Bacillota</taxon>
        <taxon>Bacilli</taxon>
        <taxon>Bacillales</taxon>
        <taxon>Bacillaceae</taxon>
        <taxon>Bacillus</taxon>
    </lineage>
</organism>
<feature type="transmembrane region" description="Helical" evidence="14">
    <location>
        <begin position="12"/>
        <end position="34"/>
    </location>
</feature>
<gene>
    <name evidence="17" type="ORF">J5227_06840</name>
</gene>
<evidence type="ECO:0000256" key="10">
    <source>
        <dbReference type="ARBA" id="ARBA00022840"/>
    </source>
</evidence>
<dbReference type="SMART" id="SM00387">
    <property type="entry name" value="HATPase_c"/>
    <property type="match status" value="1"/>
</dbReference>